<dbReference type="GO" id="GO:1902201">
    <property type="term" value="P:negative regulation of bacterial-type flagellum-dependent cell motility"/>
    <property type="evidence" value="ECO:0007669"/>
    <property type="project" value="TreeGrafter"/>
</dbReference>
<dbReference type="PANTHER" id="PTHR45138">
    <property type="entry name" value="REGULATORY COMPONENTS OF SENSORY TRANSDUCTION SYSTEM"/>
    <property type="match status" value="1"/>
</dbReference>
<dbReference type="AlphaFoldDB" id="A0A518C1B9"/>
<dbReference type="InterPro" id="IPR011006">
    <property type="entry name" value="CheY-like_superfamily"/>
</dbReference>
<dbReference type="GO" id="GO:0000160">
    <property type="term" value="P:phosphorelay signal transduction system"/>
    <property type="evidence" value="ECO:0007669"/>
    <property type="project" value="InterPro"/>
</dbReference>
<dbReference type="EC" id="2.7.7.65" evidence="1"/>
<dbReference type="EMBL" id="CP036280">
    <property type="protein sequence ID" value="QDU73010.1"/>
    <property type="molecule type" value="Genomic_DNA"/>
</dbReference>
<dbReference type="KEGG" id="mcad:Pan265_28880"/>
<dbReference type="InterPro" id="IPR029787">
    <property type="entry name" value="Nucleotide_cyclase"/>
</dbReference>
<feature type="modified residue" description="4-aspartylphosphate" evidence="3">
    <location>
        <position position="53"/>
    </location>
</feature>
<dbReference type="Pfam" id="PF00990">
    <property type="entry name" value="GGDEF"/>
    <property type="match status" value="1"/>
</dbReference>
<dbReference type="InterPro" id="IPR001789">
    <property type="entry name" value="Sig_transdc_resp-reg_receiver"/>
</dbReference>
<gene>
    <name evidence="6" type="primary">pleD_5</name>
    <name evidence="6" type="ORF">Pan265_28880</name>
</gene>
<dbReference type="SUPFAM" id="SSF55073">
    <property type="entry name" value="Nucleotide cyclase"/>
    <property type="match status" value="1"/>
</dbReference>
<dbReference type="GO" id="GO:0005886">
    <property type="term" value="C:plasma membrane"/>
    <property type="evidence" value="ECO:0007669"/>
    <property type="project" value="TreeGrafter"/>
</dbReference>
<feature type="domain" description="Response regulatory" evidence="4">
    <location>
        <begin position="4"/>
        <end position="121"/>
    </location>
</feature>
<dbReference type="InterPro" id="IPR050469">
    <property type="entry name" value="Diguanylate_Cyclase"/>
</dbReference>
<dbReference type="SUPFAM" id="SSF52172">
    <property type="entry name" value="CheY-like"/>
    <property type="match status" value="1"/>
</dbReference>
<dbReference type="SMART" id="SM00267">
    <property type="entry name" value="GGDEF"/>
    <property type="match status" value="1"/>
</dbReference>
<protein>
    <recommendedName>
        <fullName evidence="1">diguanylate cyclase</fullName>
        <ecNumber evidence="1">2.7.7.65</ecNumber>
    </recommendedName>
</protein>
<evidence type="ECO:0000259" key="5">
    <source>
        <dbReference type="PROSITE" id="PS50887"/>
    </source>
</evidence>
<dbReference type="PANTHER" id="PTHR45138:SF9">
    <property type="entry name" value="DIGUANYLATE CYCLASE DGCM-RELATED"/>
    <property type="match status" value="1"/>
</dbReference>
<dbReference type="InterPro" id="IPR043128">
    <property type="entry name" value="Rev_trsase/Diguanyl_cyclase"/>
</dbReference>
<dbReference type="InterPro" id="IPR000160">
    <property type="entry name" value="GGDEF_dom"/>
</dbReference>
<dbReference type="RefSeq" id="WP_145447151.1">
    <property type="nucleotide sequence ID" value="NZ_CP036280.1"/>
</dbReference>
<dbReference type="CDD" id="cd01949">
    <property type="entry name" value="GGDEF"/>
    <property type="match status" value="1"/>
</dbReference>
<name>A0A518C1B9_9BACT</name>
<dbReference type="FunFam" id="3.30.70.270:FF:000001">
    <property type="entry name" value="Diguanylate cyclase domain protein"/>
    <property type="match status" value="1"/>
</dbReference>
<dbReference type="NCBIfam" id="TIGR00254">
    <property type="entry name" value="GGDEF"/>
    <property type="match status" value="1"/>
</dbReference>
<dbReference type="Pfam" id="PF00072">
    <property type="entry name" value="Response_reg"/>
    <property type="match status" value="1"/>
</dbReference>
<evidence type="ECO:0000256" key="1">
    <source>
        <dbReference type="ARBA" id="ARBA00012528"/>
    </source>
</evidence>
<dbReference type="Gene3D" id="3.40.50.2300">
    <property type="match status" value="1"/>
</dbReference>
<evidence type="ECO:0000313" key="6">
    <source>
        <dbReference type="EMBL" id="QDU73010.1"/>
    </source>
</evidence>
<dbReference type="GO" id="GO:0043709">
    <property type="term" value="P:cell adhesion involved in single-species biofilm formation"/>
    <property type="evidence" value="ECO:0007669"/>
    <property type="project" value="TreeGrafter"/>
</dbReference>
<dbReference type="Gene3D" id="3.30.70.270">
    <property type="match status" value="1"/>
</dbReference>
<evidence type="ECO:0000256" key="3">
    <source>
        <dbReference type="PROSITE-ProRule" id="PRU00169"/>
    </source>
</evidence>
<reference evidence="6 7" key="1">
    <citation type="submission" date="2019-02" db="EMBL/GenBank/DDBJ databases">
        <title>Deep-cultivation of Planctomycetes and their phenomic and genomic characterization uncovers novel biology.</title>
        <authorList>
            <person name="Wiegand S."/>
            <person name="Jogler M."/>
            <person name="Boedeker C."/>
            <person name="Pinto D."/>
            <person name="Vollmers J."/>
            <person name="Rivas-Marin E."/>
            <person name="Kohn T."/>
            <person name="Peeters S.H."/>
            <person name="Heuer A."/>
            <person name="Rast P."/>
            <person name="Oberbeckmann S."/>
            <person name="Bunk B."/>
            <person name="Jeske O."/>
            <person name="Meyerdierks A."/>
            <person name="Storesund J.E."/>
            <person name="Kallscheuer N."/>
            <person name="Luecker S."/>
            <person name="Lage O.M."/>
            <person name="Pohl T."/>
            <person name="Merkel B.J."/>
            <person name="Hornburger P."/>
            <person name="Mueller R.-W."/>
            <person name="Bruemmer F."/>
            <person name="Labrenz M."/>
            <person name="Spormann A.M."/>
            <person name="Op den Camp H."/>
            <person name="Overmann J."/>
            <person name="Amann R."/>
            <person name="Jetten M.S.M."/>
            <person name="Mascher T."/>
            <person name="Medema M.H."/>
            <person name="Devos D.P."/>
            <person name="Kaster A.-K."/>
            <person name="Ovreas L."/>
            <person name="Rohde M."/>
            <person name="Galperin M.Y."/>
            <person name="Jogler C."/>
        </authorList>
    </citation>
    <scope>NUCLEOTIDE SEQUENCE [LARGE SCALE GENOMIC DNA]</scope>
    <source>
        <strain evidence="6 7">Pan265</strain>
    </source>
</reference>
<evidence type="ECO:0000313" key="7">
    <source>
        <dbReference type="Proteomes" id="UP000320386"/>
    </source>
</evidence>
<accession>A0A518C1B9</accession>
<keyword evidence="7" id="KW-1185">Reference proteome</keyword>
<dbReference type="PROSITE" id="PS50887">
    <property type="entry name" value="GGDEF"/>
    <property type="match status" value="1"/>
</dbReference>
<evidence type="ECO:0000259" key="4">
    <source>
        <dbReference type="PROSITE" id="PS50110"/>
    </source>
</evidence>
<organism evidence="6 7">
    <name type="scientific">Mucisphaera calidilacus</name>
    <dbReference type="NCBI Taxonomy" id="2527982"/>
    <lineage>
        <taxon>Bacteria</taxon>
        <taxon>Pseudomonadati</taxon>
        <taxon>Planctomycetota</taxon>
        <taxon>Phycisphaerae</taxon>
        <taxon>Phycisphaerales</taxon>
        <taxon>Phycisphaeraceae</taxon>
        <taxon>Mucisphaera</taxon>
    </lineage>
</organism>
<evidence type="ECO:0000256" key="2">
    <source>
        <dbReference type="ARBA" id="ARBA00034247"/>
    </source>
</evidence>
<sequence length="303" mass="33434">MNQTVLIIDDSPDIHRIIEVRGRDLDVRFVSALDAEEGFALAASERPDLILLDVDLGEGTSGFDLCERLKSTPVVRDVPVIFLTGEGQSDSKIRAFDIGAVDYVVKPFNHGELLARMRSALRTKHLVDMLAECANLDGLTGLRNRRYFDERLAQEVETVRRHDCALTLIIMDIDKFKTINDTLGHPRGDQVIQALGQVIQRVGRMTDIPCRLGGDEFVLMLPQTDTPAVEVVAERLCEAVRSDETLNRLVPNGVTCSVGLASTSMLEDLSADALIEAADQALYASKRGGRDRWTAYERGRAAA</sequence>
<dbReference type="PROSITE" id="PS50110">
    <property type="entry name" value="RESPONSE_REGULATORY"/>
    <property type="match status" value="1"/>
</dbReference>
<dbReference type="OrthoDB" id="244535at2"/>
<keyword evidence="3" id="KW-0597">Phosphoprotein</keyword>
<proteinExistence type="predicted"/>
<dbReference type="Proteomes" id="UP000320386">
    <property type="component" value="Chromosome"/>
</dbReference>
<feature type="domain" description="GGDEF" evidence="5">
    <location>
        <begin position="164"/>
        <end position="298"/>
    </location>
</feature>
<dbReference type="GO" id="GO:0052621">
    <property type="term" value="F:diguanylate cyclase activity"/>
    <property type="evidence" value="ECO:0007669"/>
    <property type="project" value="UniProtKB-EC"/>
</dbReference>
<dbReference type="SMART" id="SM00448">
    <property type="entry name" value="REC"/>
    <property type="match status" value="1"/>
</dbReference>
<comment type="catalytic activity">
    <reaction evidence="2">
        <text>2 GTP = 3',3'-c-di-GMP + 2 diphosphate</text>
        <dbReference type="Rhea" id="RHEA:24898"/>
        <dbReference type="ChEBI" id="CHEBI:33019"/>
        <dbReference type="ChEBI" id="CHEBI:37565"/>
        <dbReference type="ChEBI" id="CHEBI:58805"/>
        <dbReference type="EC" id="2.7.7.65"/>
    </reaction>
</comment>